<dbReference type="InterPro" id="IPR008978">
    <property type="entry name" value="HSP20-like_chaperone"/>
</dbReference>
<dbReference type="KEGG" id="nnu:104607385"/>
<dbReference type="eggNOG" id="KOG0710">
    <property type="taxonomic scope" value="Eukaryota"/>
</dbReference>
<dbReference type="GO" id="GO:0009408">
    <property type="term" value="P:response to heat"/>
    <property type="evidence" value="ECO:0000318"/>
    <property type="project" value="GO_Central"/>
</dbReference>
<sequence length="141" mass="15861">MADTLFGDPFRRFFWSTPILRAYPGTTALMDWLETPTSHIYKINVPGYGKEDVKVTIEEGNVLQVKGEARKEESPGKDVIWHVAERGTTRGEFYREIALPEDVKIEQIKAQVDNGVLTIIVPKDASPKSSKVRNISISSKL</sequence>
<evidence type="ECO:0000256" key="5">
    <source>
        <dbReference type="PROSITE-ProRule" id="PRU00285"/>
    </source>
</evidence>
<evidence type="ECO:0000256" key="2">
    <source>
        <dbReference type="ARBA" id="ARBA00023016"/>
    </source>
</evidence>
<dbReference type="GO" id="GO:0051259">
    <property type="term" value="P:protein complex oligomerization"/>
    <property type="evidence" value="ECO:0000318"/>
    <property type="project" value="GO_Central"/>
</dbReference>
<name>A0A1U8B630_NELNU</name>
<evidence type="ECO:0000256" key="1">
    <source>
        <dbReference type="ARBA" id="ARBA00004275"/>
    </source>
</evidence>
<dbReference type="AlphaFoldDB" id="A0A1U8B630"/>
<dbReference type="InterPro" id="IPR031107">
    <property type="entry name" value="Small_HSP"/>
</dbReference>
<dbReference type="Proteomes" id="UP000189703">
    <property type="component" value="Unplaced"/>
</dbReference>
<dbReference type="GO" id="GO:0005777">
    <property type="term" value="C:peroxisome"/>
    <property type="evidence" value="ECO:0007669"/>
    <property type="project" value="UniProtKB-SubCell"/>
</dbReference>
<evidence type="ECO:0000259" key="7">
    <source>
        <dbReference type="PROSITE" id="PS01031"/>
    </source>
</evidence>
<proteinExistence type="inferred from homology"/>
<dbReference type="GO" id="GO:0009651">
    <property type="term" value="P:response to salt stress"/>
    <property type="evidence" value="ECO:0000318"/>
    <property type="project" value="GO_Central"/>
</dbReference>
<dbReference type="GO" id="GO:0006457">
    <property type="term" value="P:protein folding"/>
    <property type="evidence" value="ECO:0000318"/>
    <property type="project" value="GO_Central"/>
</dbReference>
<dbReference type="STRING" id="4432.A0A1U8B630"/>
<dbReference type="GO" id="GO:0051082">
    <property type="term" value="F:unfolded protein binding"/>
    <property type="evidence" value="ECO:0000318"/>
    <property type="project" value="GO_Central"/>
</dbReference>
<keyword evidence="8" id="KW-1185">Reference proteome</keyword>
<dbReference type="GO" id="GO:0042542">
    <property type="term" value="P:response to hydrogen peroxide"/>
    <property type="evidence" value="ECO:0000318"/>
    <property type="project" value="GO_Central"/>
</dbReference>
<dbReference type="Pfam" id="PF00011">
    <property type="entry name" value="HSP20"/>
    <property type="match status" value="1"/>
</dbReference>
<keyword evidence="3" id="KW-0576">Peroxisome</keyword>
<organism evidence="8 9">
    <name type="scientific">Nelumbo nucifera</name>
    <name type="common">Sacred lotus</name>
    <dbReference type="NCBI Taxonomy" id="4432"/>
    <lineage>
        <taxon>Eukaryota</taxon>
        <taxon>Viridiplantae</taxon>
        <taxon>Streptophyta</taxon>
        <taxon>Embryophyta</taxon>
        <taxon>Tracheophyta</taxon>
        <taxon>Spermatophyta</taxon>
        <taxon>Magnoliopsida</taxon>
        <taxon>Proteales</taxon>
        <taxon>Nelumbonaceae</taxon>
        <taxon>Nelumbo</taxon>
    </lineage>
</organism>
<comment type="similarity">
    <text evidence="5 6">Belongs to the small heat shock protein (HSP20) family.</text>
</comment>
<evidence type="ECO:0000313" key="8">
    <source>
        <dbReference type="Proteomes" id="UP000189703"/>
    </source>
</evidence>
<evidence type="ECO:0000256" key="4">
    <source>
        <dbReference type="ARBA" id="ARBA00062444"/>
    </source>
</evidence>
<dbReference type="SUPFAM" id="SSF49764">
    <property type="entry name" value="HSP20-like chaperones"/>
    <property type="match status" value="1"/>
</dbReference>
<dbReference type="PROSITE" id="PS01031">
    <property type="entry name" value="SHSP"/>
    <property type="match status" value="1"/>
</dbReference>
<dbReference type="OMA" id="ENLVWHV"/>
<comment type="subunit">
    <text evidence="4">May form oligomeric structures.</text>
</comment>
<keyword evidence="2 9" id="KW-0346">Stress response</keyword>
<dbReference type="InParanoid" id="A0A1U8B630"/>
<dbReference type="FunCoup" id="A0A1U8B630">
    <property type="interactions" value="146"/>
</dbReference>
<dbReference type="OrthoDB" id="1431247at2759"/>
<dbReference type="RefSeq" id="XP_010271327.1">
    <property type="nucleotide sequence ID" value="XM_010273025.2"/>
</dbReference>
<evidence type="ECO:0000256" key="3">
    <source>
        <dbReference type="ARBA" id="ARBA00023140"/>
    </source>
</evidence>
<dbReference type="CDD" id="cd06472">
    <property type="entry name" value="ACD_ScHsp26_like"/>
    <property type="match status" value="1"/>
</dbReference>
<accession>A0A1U8B630</accession>
<evidence type="ECO:0000313" key="9">
    <source>
        <dbReference type="RefSeq" id="XP_010271327.1"/>
    </source>
</evidence>
<dbReference type="PANTHER" id="PTHR11527">
    <property type="entry name" value="HEAT-SHOCK PROTEIN 20 FAMILY MEMBER"/>
    <property type="match status" value="1"/>
</dbReference>
<protein>
    <submittedName>
        <fullName evidence="9">15.7 kDa heat shock protein, peroxisomal</fullName>
    </submittedName>
</protein>
<reference evidence="9" key="1">
    <citation type="submission" date="2025-08" db="UniProtKB">
        <authorList>
            <consortium name="RefSeq"/>
        </authorList>
    </citation>
    <scope>IDENTIFICATION</scope>
</reference>
<comment type="subcellular location">
    <subcellularLocation>
        <location evidence="1">Peroxisome</location>
    </subcellularLocation>
</comment>
<evidence type="ECO:0000256" key="6">
    <source>
        <dbReference type="RuleBase" id="RU003616"/>
    </source>
</evidence>
<feature type="domain" description="SHSP" evidence="7">
    <location>
        <begin position="21"/>
        <end position="138"/>
    </location>
</feature>
<dbReference type="GeneID" id="104607385"/>
<gene>
    <name evidence="9" type="primary">LOC104607385</name>
</gene>
<dbReference type="InterPro" id="IPR002068">
    <property type="entry name" value="A-crystallin/Hsp20_dom"/>
</dbReference>
<dbReference type="FunFam" id="2.60.40.790:FF:000056">
    <property type="entry name" value="15.7 kDa heat shock protein, peroxisomal"/>
    <property type="match status" value="1"/>
</dbReference>
<dbReference type="Gene3D" id="2.60.40.790">
    <property type="match status" value="1"/>
</dbReference>